<evidence type="ECO:0000313" key="1">
    <source>
        <dbReference type="EMBL" id="MCE3214928.1"/>
    </source>
</evidence>
<name>A0ABS8WUP0_DATST</name>
<accession>A0ABS8WUP0</accession>
<keyword evidence="2" id="KW-1185">Reference proteome</keyword>
<dbReference type="EMBL" id="JACEIK010010071">
    <property type="protein sequence ID" value="MCE3214928.1"/>
    <property type="molecule type" value="Genomic_DNA"/>
</dbReference>
<organism evidence="1 2">
    <name type="scientific">Datura stramonium</name>
    <name type="common">Jimsonweed</name>
    <name type="synonym">Common thornapple</name>
    <dbReference type="NCBI Taxonomy" id="4076"/>
    <lineage>
        <taxon>Eukaryota</taxon>
        <taxon>Viridiplantae</taxon>
        <taxon>Streptophyta</taxon>
        <taxon>Embryophyta</taxon>
        <taxon>Tracheophyta</taxon>
        <taxon>Spermatophyta</taxon>
        <taxon>Magnoliopsida</taxon>
        <taxon>eudicotyledons</taxon>
        <taxon>Gunneridae</taxon>
        <taxon>Pentapetalae</taxon>
        <taxon>asterids</taxon>
        <taxon>lamiids</taxon>
        <taxon>Solanales</taxon>
        <taxon>Solanaceae</taxon>
        <taxon>Solanoideae</taxon>
        <taxon>Datureae</taxon>
        <taxon>Datura</taxon>
    </lineage>
</organism>
<feature type="non-terminal residue" evidence="1">
    <location>
        <position position="61"/>
    </location>
</feature>
<dbReference type="Proteomes" id="UP000823775">
    <property type="component" value="Unassembled WGS sequence"/>
</dbReference>
<reference evidence="1 2" key="1">
    <citation type="journal article" date="2021" name="BMC Genomics">
        <title>Datura genome reveals duplications of psychoactive alkaloid biosynthetic genes and high mutation rate following tissue culture.</title>
        <authorList>
            <person name="Rajewski A."/>
            <person name="Carter-House D."/>
            <person name="Stajich J."/>
            <person name="Litt A."/>
        </authorList>
    </citation>
    <scope>NUCLEOTIDE SEQUENCE [LARGE SCALE GENOMIC DNA]</scope>
    <source>
        <strain evidence="1">AR-01</strain>
    </source>
</reference>
<protein>
    <submittedName>
        <fullName evidence="1">Uncharacterized protein</fullName>
    </submittedName>
</protein>
<proteinExistence type="predicted"/>
<sequence>MMSLSNNWRDGNEQVNISRWRCKQRENNMDPMQDSVENDKVDWEIVRKRLLESLVGDVFLK</sequence>
<gene>
    <name evidence="1" type="ORF">HAX54_000281</name>
</gene>
<evidence type="ECO:0000313" key="2">
    <source>
        <dbReference type="Proteomes" id="UP000823775"/>
    </source>
</evidence>
<comment type="caution">
    <text evidence="1">The sequence shown here is derived from an EMBL/GenBank/DDBJ whole genome shotgun (WGS) entry which is preliminary data.</text>
</comment>